<evidence type="ECO:0000256" key="1">
    <source>
        <dbReference type="ARBA" id="ARBA00004141"/>
    </source>
</evidence>
<keyword evidence="5 13" id="KW-0812">Transmembrane</keyword>
<dbReference type="GO" id="GO:0016780">
    <property type="term" value="F:phosphotransferase activity, for other substituted phosphate groups"/>
    <property type="evidence" value="ECO:0007669"/>
    <property type="project" value="InterPro"/>
</dbReference>
<evidence type="ECO:0000313" key="14">
    <source>
        <dbReference type="EMBL" id="PZR04570.1"/>
    </source>
</evidence>
<name>A0A2W5SPN3_9CORY</name>
<dbReference type="PANTHER" id="PTHR14269">
    <property type="entry name" value="CDP-DIACYLGLYCEROL--GLYCEROL-3-PHOSPHATE 3-PHOSPHATIDYLTRANSFERASE-RELATED"/>
    <property type="match status" value="1"/>
</dbReference>
<dbReference type="InterPro" id="IPR050324">
    <property type="entry name" value="CDP-alcohol_PTase-I"/>
</dbReference>
<sequence>MEYDEHRDSPEIPRYEQPVGTKKQGAKSARQSRFTRSTPVSKVTRETRLRVEARMDKMLPTPDGHTARAVPPGMEPPGMREQVTVHPAGYSRILTVPNILSIVRICLVPIYAWFLIGPGEYGWALAIVAISSFTDWLDGKIARIWGLTTRIGQYLDPAADRLFILVTPICFAIAGLLSWWWVAVLFARDLILFPTMLIYRNRGIRPKVMYLGKAATFALMWAFPLYLASAAAWSFSHFFTPWARALFLWGTVLYLWTGVLYLYRAVLVLRRFPVTRGRNRPTGSS</sequence>
<gene>
    <name evidence="14" type="ORF">DI525_06660</name>
</gene>
<comment type="caution">
    <text evidence="14">The sequence shown here is derived from an EMBL/GenBank/DDBJ whole genome shotgun (WGS) entry which is preliminary data.</text>
</comment>
<evidence type="ECO:0000256" key="7">
    <source>
        <dbReference type="ARBA" id="ARBA00023098"/>
    </source>
</evidence>
<dbReference type="AlphaFoldDB" id="A0A2W5SPN3"/>
<dbReference type="InterPro" id="IPR048254">
    <property type="entry name" value="CDP_ALCOHOL_P_TRANSF_CS"/>
</dbReference>
<protein>
    <submittedName>
        <fullName evidence="14">CDP-alcohol phosphatidyltransferase family protein</fullName>
    </submittedName>
</protein>
<keyword evidence="6 13" id="KW-1133">Transmembrane helix</keyword>
<feature type="region of interest" description="Disordered" evidence="12">
    <location>
        <begin position="1"/>
        <end position="47"/>
    </location>
</feature>
<evidence type="ECO:0000256" key="2">
    <source>
        <dbReference type="ARBA" id="ARBA00010441"/>
    </source>
</evidence>
<dbReference type="Pfam" id="PF01066">
    <property type="entry name" value="CDP-OH_P_transf"/>
    <property type="match status" value="1"/>
</dbReference>
<evidence type="ECO:0000256" key="8">
    <source>
        <dbReference type="ARBA" id="ARBA00023136"/>
    </source>
</evidence>
<dbReference type="GO" id="GO:0046474">
    <property type="term" value="P:glycerophospholipid biosynthetic process"/>
    <property type="evidence" value="ECO:0007669"/>
    <property type="project" value="TreeGrafter"/>
</dbReference>
<evidence type="ECO:0000256" key="12">
    <source>
        <dbReference type="SAM" id="MobiDB-lite"/>
    </source>
</evidence>
<dbReference type="Gene3D" id="1.20.120.1760">
    <property type="match status" value="1"/>
</dbReference>
<evidence type="ECO:0000256" key="13">
    <source>
        <dbReference type="SAM" id="Phobius"/>
    </source>
</evidence>
<feature type="compositionally biased region" description="Polar residues" evidence="12">
    <location>
        <begin position="29"/>
        <end position="41"/>
    </location>
</feature>
<keyword evidence="9" id="KW-0594">Phospholipid biosynthesis</keyword>
<reference evidence="14 15" key="1">
    <citation type="submission" date="2017-08" db="EMBL/GenBank/DDBJ databases">
        <title>Infants hospitalized years apart are colonized by the same room-sourced microbial strains.</title>
        <authorList>
            <person name="Brooks B."/>
            <person name="Olm M.R."/>
            <person name="Firek B.A."/>
            <person name="Baker R."/>
            <person name="Thomas B.C."/>
            <person name="Morowitz M.J."/>
            <person name="Banfield J.F."/>
        </authorList>
    </citation>
    <scope>NUCLEOTIDE SEQUENCE [LARGE SCALE GENOMIC DNA]</scope>
    <source>
        <strain evidence="14">S2_003_000_R1_3</strain>
    </source>
</reference>
<keyword evidence="7" id="KW-0443">Lipid metabolism</keyword>
<dbReference type="PANTHER" id="PTHR14269:SF62">
    <property type="entry name" value="CDP-DIACYLGLYCEROL--GLYCEROL-3-PHOSPHATE 3-PHOSPHATIDYLTRANSFERASE 1, CHLOROPLASTIC"/>
    <property type="match status" value="1"/>
</dbReference>
<dbReference type="EMBL" id="QFRA01000015">
    <property type="protein sequence ID" value="PZR04570.1"/>
    <property type="molecule type" value="Genomic_DNA"/>
</dbReference>
<evidence type="ECO:0000256" key="9">
    <source>
        <dbReference type="ARBA" id="ARBA00023209"/>
    </source>
</evidence>
<evidence type="ECO:0000256" key="10">
    <source>
        <dbReference type="ARBA" id="ARBA00023264"/>
    </source>
</evidence>
<evidence type="ECO:0000256" key="6">
    <source>
        <dbReference type="ARBA" id="ARBA00022989"/>
    </source>
</evidence>
<evidence type="ECO:0000256" key="11">
    <source>
        <dbReference type="RuleBase" id="RU003750"/>
    </source>
</evidence>
<evidence type="ECO:0000256" key="4">
    <source>
        <dbReference type="ARBA" id="ARBA00022679"/>
    </source>
</evidence>
<feature type="compositionally biased region" description="Basic and acidic residues" evidence="12">
    <location>
        <begin position="1"/>
        <end position="14"/>
    </location>
</feature>
<keyword evidence="8 13" id="KW-0472">Membrane</keyword>
<comment type="similarity">
    <text evidence="2 11">Belongs to the CDP-alcohol phosphatidyltransferase class-I family.</text>
</comment>
<organism evidence="14 15">
    <name type="scientific">Corynebacterium kroppenstedtii</name>
    <dbReference type="NCBI Taxonomy" id="161879"/>
    <lineage>
        <taxon>Bacteria</taxon>
        <taxon>Bacillati</taxon>
        <taxon>Actinomycetota</taxon>
        <taxon>Actinomycetes</taxon>
        <taxon>Mycobacteriales</taxon>
        <taxon>Corynebacteriaceae</taxon>
        <taxon>Corynebacterium</taxon>
    </lineage>
</organism>
<keyword evidence="4 11" id="KW-0808">Transferase</keyword>
<dbReference type="InterPro" id="IPR000462">
    <property type="entry name" value="CDP-OH_P_trans"/>
</dbReference>
<accession>A0A2W5SPN3</accession>
<feature type="transmembrane region" description="Helical" evidence="13">
    <location>
        <begin position="242"/>
        <end position="263"/>
    </location>
</feature>
<evidence type="ECO:0000313" key="15">
    <source>
        <dbReference type="Proteomes" id="UP000249432"/>
    </source>
</evidence>
<evidence type="ECO:0000256" key="5">
    <source>
        <dbReference type="ARBA" id="ARBA00022692"/>
    </source>
</evidence>
<dbReference type="Proteomes" id="UP000249432">
    <property type="component" value="Unassembled WGS sequence"/>
</dbReference>
<keyword evidence="3" id="KW-0444">Lipid biosynthesis</keyword>
<keyword evidence="10" id="KW-1208">Phospholipid metabolism</keyword>
<dbReference type="PROSITE" id="PS00379">
    <property type="entry name" value="CDP_ALCOHOL_P_TRANSF"/>
    <property type="match status" value="1"/>
</dbReference>
<dbReference type="InterPro" id="IPR043130">
    <property type="entry name" value="CDP-OH_PTrfase_TM_dom"/>
</dbReference>
<feature type="transmembrane region" description="Helical" evidence="13">
    <location>
        <begin position="211"/>
        <end position="236"/>
    </location>
</feature>
<evidence type="ECO:0000256" key="3">
    <source>
        <dbReference type="ARBA" id="ARBA00022516"/>
    </source>
</evidence>
<proteinExistence type="inferred from homology"/>
<dbReference type="GO" id="GO:0016020">
    <property type="term" value="C:membrane"/>
    <property type="evidence" value="ECO:0007669"/>
    <property type="project" value="UniProtKB-SubCell"/>
</dbReference>
<comment type="subcellular location">
    <subcellularLocation>
        <location evidence="1">Membrane</location>
        <topology evidence="1">Multi-pass membrane protein</topology>
    </subcellularLocation>
</comment>